<feature type="binding site" evidence="1">
    <location>
        <position position="335"/>
    </location>
    <ligand>
        <name>Zn(2+)</name>
        <dbReference type="ChEBI" id="CHEBI:29105"/>
    </ligand>
</feature>
<evidence type="ECO:0000313" key="4">
    <source>
        <dbReference type="Proteomes" id="UP000295680"/>
    </source>
</evidence>
<keyword evidence="1" id="KW-0862">Zinc</keyword>
<dbReference type="EMBL" id="SLWS01000019">
    <property type="protein sequence ID" value="TCO46435.1"/>
    <property type="molecule type" value="Genomic_DNA"/>
</dbReference>
<proteinExistence type="predicted"/>
<comment type="caution">
    <text evidence="3">The sequence shown here is derived from an EMBL/GenBank/DDBJ whole genome shotgun (WGS) entry which is preliminary data.</text>
</comment>
<dbReference type="PRINTS" id="PR01955">
    <property type="entry name" value="LANCFRANKIA"/>
</dbReference>
<evidence type="ECO:0000313" key="3">
    <source>
        <dbReference type="EMBL" id="TCO46435.1"/>
    </source>
</evidence>
<dbReference type="Proteomes" id="UP000295680">
    <property type="component" value="Unassembled WGS sequence"/>
</dbReference>
<dbReference type="AlphaFoldDB" id="A0A4R2IUB2"/>
<dbReference type="SUPFAM" id="SSF158745">
    <property type="entry name" value="LanC-like"/>
    <property type="match status" value="1"/>
</dbReference>
<dbReference type="SMART" id="SM01260">
    <property type="entry name" value="LANC_like"/>
    <property type="match status" value="1"/>
</dbReference>
<feature type="region of interest" description="Disordered" evidence="2">
    <location>
        <begin position="22"/>
        <end position="42"/>
    </location>
</feature>
<feature type="binding site" evidence="1">
    <location>
        <position position="334"/>
    </location>
    <ligand>
        <name>Zn(2+)</name>
        <dbReference type="ChEBI" id="CHEBI:29105"/>
    </ligand>
</feature>
<dbReference type="RefSeq" id="WP_132125898.1">
    <property type="nucleotide sequence ID" value="NZ_SLWS01000019.1"/>
</dbReference>
<protein>
    <submittedName>
        <fullName evidence="3">Lanthionine synthetase-like protein</fullName>
    </submittedName>
</protein>
<dbReference type="GO" id="GO:0031179">
    <property type="term" value="P:peptide modification"/>
    <property type="evidence" value="ECO:0007669"/>
    <property type="project" value="InterPro"/>
</dbReference>
<name>A0A4R2IUB2_9PSEU</name>
<reference evidence="3 4" key="1">
    <citation type="submission" date="2019-03" db="EMBL/GenBank/DDBJ databases">
        <title>Genomic Encyclopedia of Type Strains, Phase IV (KMG-IV): sequencing the most valuable type-strain genomes for metagenomic binning, comparative biology and taxonomic classification.</title>
        <authorList>
            <person name="Goeker M."/>
        </authorList>
    </citation>
    <scope>NUCLEOTIDE SEQUENCE [LARGE SCALE GENOMIC DNA]</scope>
    <source>
        <strain evidence="3 4">DSM 45934</strain>
    </source>
</reference>
<dbReference type="CDD" id="cd04793">
    <property type="entry name" value="LanC"/>
    <property type="match status" value="1"/>
</dbReference>
<evidence type="ECO:0000256" key="1">
    <source>
        <dbReference type="PIRSR" id="PIRSR607822-1"/>
    </source>
</evidence>
<dbReference type="Pfam" id="PF05147">
    <property type="entry name" value="LANC_like"/>
    <property type="match status" value="1"/>
</dbReference>
<dbReference type="InterPro" id="IPR033889">
    <property type="entry name" value="LanC"/>
</dbReference>
<dbReference type="GO" id="GO:0046872">
    <property type="term" value="F:metal ion binding"/>
    <property type="evidence" value="ECO:0007669"/>
    <property type="project" value="UniProtKB-KW"/>
</dbReference>
<dbReference type="Gene3D" id="1.50.10.20">
    <property type="match status" value="1"/>
</dbReference>
<feature type="compositionally biased region" description="Polar residues" evidence="2">
    <location>
        <begin position="22"/>
        <end position="37"/>
    </location>
</feature>
<organism evidence="3 4">
    <name type="scientific">Actinocrispum wychmicini</name>
    <dbReference type="NCBI Taxonomy" id="1213861"/>
    <lineage>
        <taxon>Bacteria</taxon>
        <taxon>Bacillati</taxon>
        <taxon>Actinomycetota</taxon>
        <taxon>Actinomycetes</taxon>
        <taxon>Pseudonocardiales</taxon>
        <taxon>Pseudonocardiaceae</taxon>
        <taxon>Actinocrispum</taxon>
    </lineage>
</organism>
<dbReference type="OrthoDB" id="1882482at2"/>
<dbReference type="PRINTS" id="PR01950">
    <property type="entry name" value="LANCSUPER"/>
</dbReference>
<feature type="binding site" evidence="1">
    <location>
        <position position="285"/>
    </location>
    <ligand>
        <name>Zn(2+)</name>
        <dbReference type="ChEBI" id="CHEBI:29105"/>
    </ligand>
</feature>
<accession>A0A4R2IUB2</accession>
<evidence type="ECO:0000256" key="2">
    <source>
        <dbReference type="SAM" id="MobiDB-lite"/>
    </source>
</evidence>
<gene>
    <name evidence="3" type="ORF">EV192_11911</name>
</gene>
<sequence length="411" mass="43095">MSYPNPSLADLAEDIAAGLTDPTSVLDTHTSAHTPRPQSLAGGSAGVALLHTERAFTQPDQWSTAHTWLSAVASGDLEGSPGASLFFGVPALAFVTRAAAEGTGHYQCALAQLDTASQDLTRVRLAAAHARIDRGERPALAEFDLIRGLTGLGAYHLLHSPEHEVTAAVLTYLVRLTEPLPGGDGLPGWWTDHGPTGQPPADYLGGHGNFGMAHGIAGPLALLALAMQRDVIVNGHHQAIARICTWLDAWQHDHPAGPWWPRTITLDETRAGHCDQPEPLQPSWCYGTPGIARAQQLAAIVTGDTARQRTAETTLLGCLTDPGQLARIVDPSLCHGAAGLLHTAWRAAADAATDELSACLPHLAALLVERLRTAPRSIGLLEGSTGAALALHAAATGTVPQSSWDTCLLLA</sequence>
<keyword evidence="1" id="KW-0479">Metal-binding</keyword>
<keyword evidence="4" id="KW-1185">Reference proteome</keyword>
<dbReference type="InterPro" id="IPR007822">
    <property type="entry name" value="LANC-like"/>
</dbReference>